<organism evidence="1 2">
    <name type="scientific">Dubosiella muris</name>
    <dbReference type="NCBI Taxonomy" id="3038133"/>
    <lineage>
        <taxon>Bacteria</taxon>
        <taxon>Bacillati</taxon>
        <taxon>Bacillota</taxon>
        <taxon>Erysipelotrichia</taxon>
        <taxon>Erysipelotrichales</taxon>
        <taxon>Erysipelotrichaceae</taxon>
        <taxon>Dubosiella</taxon>
    </lineage>
</organism>
<comment type="caution">
    <text evidence="1">The sequence shown here is derived from an EMBL/GenBank/DDBJ whole genome shotgun (WGS) entry which is preliminary data.</text>
</comment>
<evidence type="ECO:0000313" key="2">
    <source>
        <dbReference type="Proteomes" id="UP000308836"/>
    </source>
</evidence>
<dbReference type="Proteomes" id="UP000308836">
    <property type="component" value="Unassembled WGS sequence"/>
</dbReference>
<reference evidence="1" key="1">
    <citation type="submission" date="2019-04" db="EMBL/GenBank/DDBJ databases">
        <title>Microbes associate with the intestines of laboratory mice.</title>
        <authorList>
            <person name="Navarre W."/>
            <person name="Wong E."/>
            <person name="Huang K."/>
            <person name="Tropini C."/>
            <person name="Ng K."/>
            <person name="Yu B."/>
        </authorList>
    </citation>
    <scope>NUCLEOTIDE SEQUENCE</scope>
    <source>
        <strain evidence="1">NM09_H32</strain>
    </source>
</reference>
<evidence type="ECO:0000313" key="1">
    <source>
        <dbReference type="EMBL" id="TGY66077.1"/>
    </source>
</evidence>
<sequence length="59" mass="6636">MNELNTMTKTQTSSFMEVHLSRKTSSSEKSAIVIQTQKGKVYIQNHANPDLLRLVLSSL</sequence>
<name>A0AC61R830_9FIRM</name>
<dbReference type="EMBL" id="SRYG01000010">
    <property type="protein sequence ID" value="TGY66077.1"/>
    <property type="molecule type" value="Genomic_DNA"/>
</dbReference>
<proteinExistence type="predicted"/>
<gene>
    <name evidence="1" type="ORF">E5336_06205</name>
</gene>
<keyword evidence="2" id="KW-1185">Reference proteome</keyword>
<protein>
    <submittedName>
        <fullName evidence="1">Uncharacterized protein</fullName>
    </submittedName>
</protein>
<accession>A0AC61R830</accession>